<dbReference type="Gene3D" id="3.10.180.10">
    <property type="entry name" value="2,3-Dihydroxybiphenyl 1,2-Dioxygenase, domain 1"/>
    <property type="match status" value="1"/>
</dbReference>
<dbReference type="InterPro" id="IPR051785">
    <property type="entry name" value="MMCE/EMCE_epimerase"/>
</dbReference>
<comment type="caution">
    <text evidence="3">The sequence shown here is derived from an EMBL/GenBank/DDBJ whole genome shotgun (WGS) entry which is preliminary data.</text>
</comment>
<sequence>MANAFDRLVVSVPDLAEAVNQYQTVMGVPPLPGGAKDSARAARWLLTNTVVELVERGAAAPHLQGLVFAREHAPEGDEVIENSLGLHLCQCDGRFTEQLREKWSSEHRPALSVDHVVLRTVNPDACIDLFRDQLGIRLALDKNIEAWGGRMLFFRGGKMTLEVIETSADGPEKNVFWGVAYQCTSLAERVRILQDAGVQVSAPRDGRKPGTRVATLKSHDLGIPTLLIQPAAS</sequence>
<dbReference type="EMBL" id="SHNO01000001">
    <property type="protein sequence ID" value="MCX2978101.1"/>
    <property type="molecule type" value="Genomic_DNA"/>
</dbReference>
<evidence type="ECO:0000259" key="2">
    <source>
        <dbReference type="PROSITE" id="PS51819"/>
    </source>
</evidence>
<dbReference type="PANTHER" id="PTHR43048">
    <property type="entry name" value="METHYLMALONYL-COA EPIMERASE"/>
    <property type="match status" value="1"/>
</dbReference>
<organism evidence="3 4">
    <name type="scientific">Candidatus Marimicrobium litorale</name>
    <dbReference type="NCBI Taxonomy" id="2518991"/>
    <lineage>
        <taxon>Bacteria</taxon>
        <taxon>Pseudomonadati</taxon>
        <taxon>Pseudomonadota</taxon>
        <taxon>Gammaproteobacteria</taxon>
        <taxon>Cellvibrionales</taxon>
        <taxon>Halieaceae</taxon>
        <taxon>Marimicrobium</taxon>
    </lineage>
</organism>
<dbReference type="RefSeq" id="WP_279249803.1">
    <property type="nucleotide sequence ID" value="NZ_SHNO01000001.1"/>
</dbReference>
<evidence type="ECO:0000313" key="3">
    <source>
        <dbReference type="EMBL" id="MCX2978101.1"/>
    </source>
</evidence>
<dbReference type="InterPro" id="IPR029068">
    <property type="entry name" value="Glyas_Bleomycin-R_OHBP_Dase"/>
</dbReference>
<evidence type="ECO:0000313" key="4">
    <source>
        <dbReference type="Proteomes" id="UP001143304"/>
    </source>
</evidence>
<accession>A0ABT3T746</accession>
<dbReference type="Proteomes" id="UP001143304">
    <property type="component" value="Unassembled WGS sequence"/>
</dbReference>
<reference evidence="3" key="1">
    <citation type="submission" date="2019-02" db="EMBL/GenBank/DDBJ databases">
        <authorList>
            <person name="Li S.-H."/>
        </authorList>
    </citation>
    <scope>NUCLEOTIDE SEQUENCE</scope>
    <source>
        <strain evidence="3">IMCC11814</strain>
    </source>
</reference>
<dbReference type="PANTHER" id="PTHR43048:SF3">
    <property type="entry name" value="METHYLMALONYL-COA EPIMERASE, MITOCHONDRIAL"/>
    <property type="match status" value="1"/>
</dbReference>
<protein>
    <recommendedName>
        <fullName evidence="2">VOC domain-containing protein</fullName>
    </recommendedName>
</protein>
<keyword evidence="1" id="KW-0479">Metal-binding</keyword>
<feature type="domain" description="VOC" evidence="2">
    <location>
        <begin position="112"/>
        <end position="230"/>
    </location>
</feature>
<name>A0ABT3T746_9GAMM</name>
<dbReference type="Pfam" id="PF13669">
    <property type="entry name" value="Glyoxalase_4"/>
    <property type="match status" value="1"/>
</dbReference>
<keyword evidence="4" id="KW-1185">Reference proteome</keyword>
<dbReference type="PROSITE" id="PS51819">
    <property type="entry name" value="VOC"/>
    <property type="match status" value="1"/>
</dbReference>
<evidence type="ECO:0000256" key="1">
    <source>
        <dbReference type="ARBA" id="ARBA00022723"/>
    </source>
</evidence>
<proteinExistence type="predicted"/>
<dbReference type="InterPro" id="IPR037523">
    <property type="entry name" value="VOC_core"/>
</dbReference>
<gene>
    <name evidence="3" type="ORF">EYC82_12110</name>
</gene>
<dbReference type="SUPFAM" id="SSF54593">
    <property type="entry name" value="Glyoxalase/Bleomycin resistance protein/Dihydroxybiphenyl dioxygenase"/>
    <property type="match status" value="1"/>
</dbReference>